<organism evidence="7">
    <name type="scientific">Rodentolepis nana</name>
    <name type="common">Dwarf tapeworm</name>
    <name type="synonym">Hymenolepis nana</name>
    <dbReference type="NCBI Taxonomy" id="102285"/>
    <lineage>
        <taxon>Eukaryota</taxon>
        <taxon>Metazoa</taxon>
        <taxon>Spiralia</taxon>
        <taxon>Lophotrochozoa</taxon>
        <taxon>Platyhelminthes</taxon>
        <taxon>Cestoda</taxon>
        <taxon>Eucestoda</taxon>
        <taxon>Cyclophyllidea</taxon>
        <taxon>Hymenolepididae</taxon>
        <taxon>Rodentolepis</taxon>
    </lineage>
</organism>
<dbReference type="Gene3D" id="2.10.25.10">
    <property type="entry name" value="Laminin"/>
    <property type="match status" value="1"/>
</dbReference>
<reference evidence="5 6" key="2">
    <citation type="submission" date="2018-11" db="EMBL/GenBank/DDBJ databases">
        <authorList>
            <consortium name="Pathogen Informatics"/>
        </authorList>
    </citation>
    <scope>NUCLEOTIDE SEQUENCE [LARGE SCALE GENOMIC DNA]</scope>
</reference>
<evidence type="ECO:0000313" key="6">
    <source>
        <dbReference type="Proteomes" id="UP000278807"/>
    </source>
</evidence>
<dbReference type="InterPro" id="IPR024731">
    <property type="entry name" value="NELL2-like_EGF"/>
</dbReference>
<evidence type="ECO:0000256" key="3">
    <source>
        <dbReference type="SAM" id="Phobius"/>
    </source>
</evidence>
<keyword evidence="3" id="KW-0812">Transmembrane</keyword>
<evidence type="ECO:0000259" key="4">
    <source>
        <dbReference type="Pfam" id="PF12947"/>
    </source>
</evidence>
<dbReference type="Pfam" id="PF12947">
    <property type="entry name" value="EGF_3"/>
    <property type="match status" value="1"/>
</dbReference>
<evidence type="ECO:0000256" key="2">
    <source>
        <dbReference type="ARBA" id="ARBA00023157"/>
    </source>
</evidence>
<dbReference type="AlphaFoldDB" id="A0A0R3TJC1"/>
<name>A0A0R3TJC1_RODNA</name>
<evidence type="ECO:0000313" key="7">
    <source>
        <dbReference type="WBParaSite" id="HNAJ_0000716401-mRNA-1"/>
    </source>
</evidence>
<sequence>MHDCSPSATCSSVGQSYECRCNRLYTDGGDLLKRLPGRVCYYSFRSGFFVGCLIILPATIAALALLFYYRRYKASRVWITPSNDASVSMQLVSEQHPIYSS</sequence>
<evidence type="ECO:0000256" key="1">
    <source>
        <dbReference type="ARBA" id="ARBA00022536"/>
    </source>
</evidence>
<evidence type="ECO:0000313" key="5">
    <source>
        <dbReference type="EMBL" id="VDO03020.1"/>
    </source>
</evidence>
<dbReference type="Proteomes" id="UP000278807">
    <property type="component" value="Unassembled WGS sequence"/>
</dbReference>
<proteinExistence type="predicted"/>
<dbReference type="WBParaSite" id="HNAJ_0000716401-mRNA-1">
    <property type="protein sequence ID" value="HNAJ_0000716401-mRNA-1"/>
    <property type="gene ID" value="HNAJ_0000716401"/>
</dbReference>
<feature type="domain" description="NELL2-like EGF" evidence="4">
    <location>
        <begin position="2"/>
        <end position="27"/>
    </location>
</feature>
<protein>
    <submittedName>
        <fullName evidence="7">EGF-like domain-containing protein</fullName>
    </submittedName>
</protein>
<dbReference type="EMBL" id="UZAE01012011">
    <property type="protein sequence ID" value="VDO03020.1"/>
    <property type="molecule type" value="Genomic_DNA"/>
</dbReference>
<reference evidence="7" key="1">
    <citation type="submission" date="2017-02" db="UniProtKB">
        <authorList>
            <consortium name="WormBaseParasite"/>
        </authorList>
    </citation>
    <scope>IDENTIFICATION</scope>
</reference>
<keyword evidence="6" id="KW-1185">Reference proteome</keyword>
<keyword evidence="1" id="KW-0245">EGF-like domain</keyword>
<keyword evidence="2" id="KW-1015">Disulfide bond</keyword>
<feature type="transmembrane region" description="Helical" evidence="3">
    <location>
        <begin position="48"/>
        <end position="69"/>
    </location>
</feature>
<keyword evidence="3" id="KW-0472">Membrane</keyword>
<keyword evidence="3" id="KW-1133">Transmembrane helix</keyword>
<accession>A0A0R3TJC1</accession>
<gene>
    <name evidence="5" type="ORF">HNAJ_LOCUS7160</name>
</gene>
<dbReference type="OrthoDB" id="6249958at2759"/>
<dbReference type="STRING" id="102285.A0A0R3TJC1"/>